<evidence type="ECO:0000313" key="2">
    <source>
        <dbReference type="EMBL" id="GAA4696843.1"/>
    </source>
</evidence>
<gene>
    <name evidence="2" type="ORF">GCM10023215_38710</name>
</gene>
<organism evidence="2 3">
    <name type="scientific">Pseudonocardia yuanmonensis</name>
    <dbReference type="NCBI Taxonomy" id="1095914"/>
    <lineage>
        <taxon>Bacteria</taxon>
        <taxon>Bacillati</taxon>
        <taxon>Actinomycetota</taxon>
        <taxon>Actinomycetes</taxon>
        <taxon>Pseudonocardiales</taxon>
        <taxon>Pseudonocardiaceae</taxon>
        <taxon>Pseudonocardia</taxon>
    </lineage>
</organism>
<proteinExistence type="predicted"/>
<evidence type="ECO:0008006" key="4">
    <source>
        <dbReference type="Google" id="ProtNLM"/>
    </source>
</evidence>
<protein>
    <recommendedName>
        <fullName evidence="4">DUF5134 domain-containing protein</fullName>
    </recommendedName>
</protein>
<accession>A0ABP8WYP2</accession>
<dbReference type="Proteomes" id="UP001500325">
    <property type="component" value="Unassembled WGS sequence"/>
</dbReference>
<sequence length="164" mass="16561">MHGAGWWEAVVGVACLLAAAVFLARALRGDRLGVPAQRWTALGHGGMALAMCAMAAGGLVLSAVLATASCLSTLAGRRRGEAGEHGAVVHSCLAACAMVAMPLVGGAHTGLGLAAVCLALTGYFAVRGGRWLSALALRSPRARLEPVAHLVMSGAMATTFLTMI</sequence>
<evidence type="ECO:0000313" key="3">
    <source>
        <dbReference type="Proteomes" id="UP001500325"/>
    </source>
</evidence>
<dbReference type="EMBL" id="BAABIC010000013">
    <property type="protein sequence ID" value="GAA4696843.1"/>
    <property type="molecule type" value="Genomic_DNA"/>
</dbReference>
<keyword evidence="3" id="KW-1185">Reference proteome</keyword>
<keyword evidence="1" id="KW-1133">Transmembrane helix</keyword>
<keyword evidence="1" id="KW-0472">Membrane</keyword>
<feature type="transmembrane region" description="Helical" evidence="1">
    <location>
        <begin position="47"/>
        <end position="75"/>
    </location>
</feature>
<feature type="transmembrane region" description="Helical" evidence="1">
    <location>
        <begin position="110"/>
        <end position="126"/>
    </location>
</feature>
<reference evidence="3" key="1">
    <citation type="journal article" date="2019" name="Int. J. Syst. Evol. Microbiol.">
        <title>The Global Catalogue of Microorganisms (GCM) 10K type strain sequencing project: providing services to taxonomists for standard genome sequencing and annotation.</title>
        <authorList>
            <consortium name="The Broad Institute Genomics Platform"/>
            <consortium name="The Broad Institute Genome Sequencing Center for Infectious Disease"/>
            <person name="Wu L."/>
            <person name="Ma J."/>
        </authorList>
    </citation>
    <scope>NUCLEOTIDE SEQUENCE [LARGE SCALE GENOMIC DNA]</scope>
    <source>
        <strain evidence="3">JCM 18055</strain>
    </source>
</reference>
<evidence type="ECO:0000256" key="1">
    <source>
        <dbReference type="SAM" id="Phobius"/>
    </source>
</evidence>
<keyword evidence="1" id="KW-0812">Transmembrane</keyword>
<feature type="transmembrane region" description="Helical" evidence="1">
    <location>
        <begin position="7"/>
        <end position="27"/>
    </location>
</feature>
<comment type="caution">
    <text evidence="2">The sequence shown here is derived from an EMBL/GenBank/DDBJ whole genome shotgun (WGS) entry which is preliminary data.</text>
</comment>
<name>A0ABP8WYP2_9PSEU</name>